<dbReference type="EC" id="2.7.4.25" evidence="8"/>
<dbReference type="Gene3D" id="3.40.50.300">
    <property type="entry name" value="P-loop containing nucleotide triphosphate hydrolases"/>
    <property type="match status" value="1"/>
</dbReference>
<keyword evidence="3 8" id="KW-0547">Nucleotide-binding</keyword>
<dbReference type="NCBIfam" id="TIGR00017">
    <property type="entry name" value="cmk"/>
    <property type="match status" value="1"/>
</dbReference>
<evidence type="ECO:0000259" key="10">
    <source>
        <dbReference type="Pfam" id="PF02224"/>
    </source>
</evidence>
<keyword evidence="5 8" id="KW-0067">ATP-binding</keyword>
<dbReference type="PROSITE" id="PS51167">
    <property type="entry name" value="CHORISMATE_MUT_1"/>
    <property type="match status" value="1"/>
</dbReference>
<organism evidence="11 12">
    <name type="scientific">Candidatus Borkfalkia faecipullorum</name>
    <dbReference type="NCBI Taxonomy" id="2838510"/>
    <lineage>
        <taxon>Bacteria</taxon>
        <taxon>Bacillati</taxon>
        <taxon>Bacillota</taxon>
        <taxon>Clostridia</taxon>
        <taxon>Christensenellales</taxon>
        <taxon>Christensenellaceae</taxon>
        <taxon>Candidatus Borkfalkia</taxon>
    </lineage>
</organism>
<evidence type="ECO:0000256" key="2">
    <source>
        <dbReference type="ARBA" id="ARBA00022679"/>
    </source>
</evidence>
<dbReference type="InterPro" id="IPR035959">
    <property type="entry name" value="RutC-like_sf"/>
</dbReference>
<comment type="catalytic activity">
    <reaction evidence="6 8">
        <text>dCMP + ATP = dCDP + ADP</text>
        <dbReference type="Rhea" id="RHEA:25094"/>
        <dbReference type="ChEBI" id="CHEBI:30616"/>
        <dbReference type="ChEBI" id="CHEBI:57566"/>
        <dbReference type="ChEBI" id="CHEBI:58593"/>
        <dbReference type="ChEBI" id="CHEBI:456216"/>
        <dbReference type="EC" id="2.7.4.25"/>
    </reaction>
</comment>
<dbReference type="HAMAP" id="MF_00238">
    <property type="entry name" value="Cytidyl_kinase_type1"/>
    <property type="match status" value="1"/>
</dbReference>
<dbReference type="GO" id="GO:0006220">
    <property type="term" value="P:pyrimidine nucleotide metabolic process"/>
    <property type="evidence" value="ECO:0007669"/>
    <property type="project" value="UniProtKB-UniRule"/>
</dbReference>
<dbReference type="NCBIfam" id="TIGR01796">
    <property type="entry name" value="CM_mono_aroH"/>
    <property type="match status" value="1"/>
</dbReference>
<dbReference type="SUPFAM" id="SSF52540">
    <property type="entry name" value="P-loop containing nucleoside triphosphate hydrolases"/>
    <property type="match status" value="1"/>
</dbReference>
<keyword evidence="9" id="KW-0028">Amino-acid biosynthesis</keyword>
<evidence type="ECO:0000256" key="8">
    <source>
        <dbReference type="HAMAP-Rule" id="MF_00238"/>
    </source>
</evidence>
<dbReference type="InterPro" id="IPR011994">
    <property type="entry name" value="Cytidylate_kinase_dom"/>
</dbReference>
<evidence type="ECO:0000313" key="12">
    <source>
        <dbReference type="Proteomes" id="UP000824204"/>
    </source>
</evidence>
<dbReference type="GO" id="GO:0009073">
    <property type="term" value="P:aromatic amino acid family biosynthetic process"/>
    <property type="evidence" value="ECO:0007669"/>
    <property type="project" value="UniProtKB-UniRule"/>
</dbReference>
<dbReference type="Pfam" id="PF07736">
    <property type="entry name" value="CM_1"/>
    <property type="match status" value="1"/>
</dbReference>
<dbReference type="GO" id="GO:0008652">
    <property type="term" value="P:amino acid biosynthetic process"/>
    <property type="evidence" value="ECO:0007669"/>
    <property type="project" value="UniProtKB-UniRule"/>
</dbReference>
<comment type="similarity">
    <text evidence="1 8">Belongs to the cytidylate kinase family. Type 1 subfamily.</text>
</comment>
<feature type="domain" description="Cytidylate kinase" evidence="10">
    <location>
        <begin position="118"/>
        <end position="331"/>
    </location>
</feature>
<comment type="catalytic activity">
    <reaction evidence="9">
        <text>chorismate = prephenate</text>
        <dbReference type="Rhea" id="RHEA:13897"/>
        <dbReference type="ChEBI" id="CHEBI:29748"/>
        <dbReference type="ChEBI" id="CHEBI:29934"/>
        <dbReference type="EC" id="5.4.99.5"/>
    </reaction>
</comment>
<reference evidence="11" key="1">
    <citation type="journal article" date="2021" name="PeerJ">
        <title>Extensive microbial diversity within the chicken gut microbiome revealed by metagenomics and culture.</title>
        <authorList>
            <person name="Gilroy R."/>
            <person name="Ravi A."/>
            <person name="Getino M."/>
            <person name="Pursley I."/>
            <person name="Horton D.L."/>
            <person name="Alikhan N.F."/>
            <person name="Baker D."/>
            <person name="Gharbi K."/>
            <person name="Hall N."/>
            <person name="Watson M."/>
            <person name="Adriaenssens E.M."/>
            <person name="Foster-Nyarko E."/>
            <person name="Jarju S."/>
            <person name="Secka A."/>
            <person name="Antonio M."/>
            <person name="Oren A."/>
            <person name="Chaudhuri R.R."/>
            <person name="La Ragione R."/>
            <person name="Hildebrand F."/>
            <person name="Pallen M.J."/>
        </authorList>
    </citation>
    <scope>NUCLEOTIDE SEQUENCE</scope>
    <source>
        <strain evidence="11">811</strain>
    </source>
</reference>
<dbReference type="Pfam" id="PF02224">
    <property type="entry name" value="Cytidylate_kin"/>
    <property type="match status" value="1"/>
</dbReference>
<comment type="catalytic activity">
    <reaction evidence="7 8">
        <text>CMP + ATP = CDP + ADP</text>
        <dbReference type="Rhea" id="RHEA:11600"/>
        <dbReference type="ChEBI" id="CHEBI:30616"/>
        <dbReference type="ChEBI" id="CHEBI:58069"/>
        <dbReference type="ChEBI" id="CHEBI:60377"/>
        <dbReference type="ChEBI" id="CHEBI:456216"/>
        <dbReference type="EC" id="2.7.4.25"/>
    </reaction>
</comment>
<evidence type="ECO:0000256" key="7">
    <source>
        <dbReference type="ARBA" id="ARBA00048478"/>
    </source>
</evidence>
<evidence type="ECO:0000256" key="5">
    <source>
        <dbReference type="ARBA" id="ARBA00022840"/>
    </source>
</evidence>
<evidence type="ECO:0000313" key="11">
    <source>
        <dbReference type="EMBL" id="HIX08010.1"/>
    </source>
</evidence>
<dbReference type="InterPro" id="IPR027417">
    <property type="entry name" value="P-loop_NTPase"/>
</dbReference>
<dbReference type="Proteomes" id="UP000824204">
    <property type="component" value="Unassembled WGS sequence"/>
</dbReference>
<dbReference type="GO" id="GO:0005737">
    <property type="term" value="C:cytoplasm"/>
    <property type="evidence" value="ECO:0007669"/>
    <property type="project" value="UniProtKB-SubCell"/>
</dbReference>
<dbReference type="EMBL" id="DXFX01000075">
    <property type="protein sequence ID" value="HIX08010.1"/>
    <property type="molecule type" value="Genomic_DNA"/>
</dbReference>
<comment type="caution">
    <text evidence="11">The sequence shown here is derived from an EMBL/GenBank/DDBJ whole genome shotgun (WGS) entry which is preliminary data.</text>
</comment>
<keyword evidence="2 8" id="KW-0808">Transferase</keyword>
<dbReference type="Gene3D" id="3.30.1330.40">
    <property type="entry name" value="RutC-like"/>
    <property type="match status" value="1"/>
</dbReference>
<dbReference type="PANTHER" id="PTHR21164">
    <property type="entry name" value="CHORISMATE MUTASE"/>
    <property type="match status" value="1"/>
</dbReference>
<feature type="binding site" evidence="8">
    <location>
        <begin position="122"/>
        <end position="130"/>
    </location>
    <ligand>
        <name>ATP</name>
        <dbReference type="ChEBI" id="CHEBI:30616"/>
    </ligand>
</feature>
<keyword evidence="9" id="KW-0413">Isomerase</keyword>
<evidence type="ECO:0000256" key="6">
    <source>
        <dbReference type="ARBA" id="ARBA00047615"/>
    </source>
</evidence>
<name>A0A9D1V8E8_9FIRM</name>
<dbReference type="PANTHER" id="PTHR21164:SF0">
    <property type="entry name" value="CHORISMATE MUTASE AROH"/>
    <property type="match status" value="1"/>
</dbReference>
<comment type="subcellular location">
    <subcellularLocation>
        <location evidence="8">Cytoplasm</location>
    </subcellularLocation>
</comment>
<dbReference type="AlphaFoldDB" id="A0A9D1V8E8"/>
<accession>A0A9D1V8E8</accession>
<evidence type="ECO:0000256" key="3">
    <source>
        <dbReference type="ARBA" id="ARBA00022741"/>
    </source>
</evidence>
<reference evidence="11" key="2">
    <citation type="submission" date="2021-04" db="EMBL/GenBank/DDBJ databases">
        <authorList>
            <person name="Gilroy R."/>
        </authorList>
    </citation>
    <scope>NUCLEOTIDE SEQUENCE</scope>
    <source>
        <strain evidence="11">811</strain>
    </source>
</reference>
<sequence>MKAIRGATTIRQDSPEEIRAAVKELLCALSEKNGLSEQEMICILFSNTADIRSLYPAKAAREAGFTHAALYSSLEPEIEGALPLCIRVLILAETEGPVSHVYLRGAANLRKDLKKFSVALDGPAGSGKSTVAKLLAAAHNILYLDTGAMYRACALKAMKEGLKQFDEKSVRPLMDSLDLRIEYRDGKQHTILDGEDVSEAIRRPEVSMAASDISALRCVREKMVEMQRKIAAEQSCVLDGRDIGSFVLPQAEFKFFITARSDVRARRRYDELKAKGFVVDLANLQKEIEQRDENDSRREFAPLRRAEDAVLVDTSDMTIDEVLSFIEKKIQEKV</sequence>
<keyword evidence="8" id="KW-0963">Cytoplasm</keyword>
<dbReference type="GO" id="GO:0005524">
    <property type="term" value="F:ATP binding"/>
    <property type="evidence" value="ECO:0007669"/>
    <property type="project" value="UniProtKB-UniRule"/>
</dbReference>
<protein>
    <recommendedName>
        <fullName evidence="8">Cytidylate kinase</fullName>
        <shortName evidence="8">CK</shortName>
        <ecNumber evidence="8">2.7.4.25</ecNumber>
    </recommendedName>
    <alternativeName>
        <fullName evidence="8">Cytidine monophosphate kinase</fullName>
        <shortName evidence="8">CMP kinase</shortName>
    </alternativeName>
</protein>
<evidence type="ECO:0000256" key="1">
    <source>
        <dbReference type="ARBA" id="ARBA00009427"/>
    </source>
</evidence>
<keyword evidence="4 8" id="KW-0418">Kinase</keyword>
<evidence type="ECO:0000256" key="9">
    <source>
        <dbReference type="PROSITE-ProRule" id="PRU00514"/>
    </source>
</evidence>
<dbReference type="CDD" id="cd02185">
    <property type="entry name" value="AroH"/>
    <property type="match status" value="1"/>
</dbReference>
<dbReference type="SUPFAM" id="SSF55298">
    <property type="entry name" value="YjgF-like"/>
    <property type="match status" value="1"/>
</dbReference>
<evidence type="ECO:0000256" key="4">
    <source>
        <dbReference type="ARBA" id="ARBA00022777"/>
    </source>
</evidence>
<dbReference type="GO" id="GO:0036431">
    <property type="term" value="F:dCMP kinase activity"/>
    <property type="evidence" value="ECO:0007669"/>
    <property type="project" value="InterPro"/>
</dbReference>
<dbReference type="InterPro" id="IPR003136">
    <property type="entry name" value="Cytidylate_kin"/>
</dbReference>
<dbReference type="GO" id="GO:0004106">
    <property type="term" value="F:chorismate mutase activity"/>
    <property type="evidence" value="ECO:0007669"/>
    <property type="project" value="UniProtKB-UniRule"/>
</dbReference>
<gene>
    <name evidence="8 11" type="primary">cmk</name>
    <name evidence="11" type="ORF">H9741_06040</name>
</gene>
<keyword evidence="9" id="KW-0057">Aromatic amino acid biosynthesis</keyword>
<dbReference type="GO" id="GO:0046417">
    <property type="term" value="P:chorismate metabolic process"/>
    <property type="evidence" value="ECO:0007669"/>
    <property type="project" value="TreeGrafter"/>
</dbReference>
<proteinExistence type="inferred from homology"/>
<dbReference type="InterPro" id="IPR008243">
    <property type="entry name" value="Chorismate_mutase_AroH"/>
</dbReference>
<dbReference type="CDD" id="cd02020">
    <property type="entry name" value="CMPK"/>
    <property type="match status" value="1"/>
</dbReference>